<dbReference type="RefSeq" id="WP_037976801.1">
    <property type="nucleotide sequence ID" value="NZ_CAMETI010000036.1"/>
</dbReference>
<dbReference type="SUPFAM" id="SSF50037">
    <property type="entry name" value="C-terminal domain of transcriptional repressors"/>
    <property type="match status" value="1"/>
</dbReference>
<dbReference type="InterPro" id="IPR008988">
    <property type="entry name" value="Transcriptional_repressor_C"/>
</dbReference>
<dbReference type="AlphaFoldDB" id="A0A073INY8"/>
<dbReference type="STRING" id="2754.EH55_06615"/>
<dbReference type="PANTHER" id="PTHR43151:SF1">
    <property type="entry name" value="SSR2333 PROTEIN"/>
    <property type="match status" value="1"/>
</dbReference>
<dbReference type="eggNOG" id="COG1918">
    <property type="taxonomic scope" value="Bacteria"/>
</dbReference>
<accession>A0A073INY8</accession>
<dbReference type="InterPro" id="IPR007167">
    <property type="entry name" value="Fe-transptr_FeoA-like"/>
</dbReference>
<dbReference type="Gene3D" id="2.30.30.90">
    <property type="match status" value="1"/>
</dbReference>
<comment type="caution">
    <text evidence="3">The sequence shown here is derived from an EMBL/GenBank/DDBJ whole genome shotgun (WGS) entry which is preliminary data.</text>
</comment>
<dbReference type="GO" id="GO:0046914">
    <property type="term" value="F:transition metal ion binding"/>
    <property type="evidence" value="ECO:0007669"/>
    <property type="project" value="InterPro"/>
</dbReference>
<sequence length="70" mass="7397">MMPLVMANAGEIHTIKNVGGEGKKRRFIEGLGFVPGAEVVVISKNSGNLIVGIKGSRIAIDHQAALKIMI</sequence>
<organism evidence="3 4">
    <name type="scientific">Synergistes jonesii</name>
    <dbReference type="NCBI Taxonomy" id="2754"/>
    <lineage>
        <taxon>Bacteria</taxon>
        <taxon>Thermotogati</taxon>
        <taxon>Synergistota</taxon>
        <taxon>Synergistia</taxon>
        <taxon>Synergistales</taxon>
        <taxon>Synergistaceae</taxon>
        <taxon>Synergistes</taxon>
    </lineage>
</organism>
<feature type="domain" description="Ferrous iron transporter FeoA-like" evidence="2">
    <location>
        <begin position="2"/>
        <end position="70"/>
    </location>
</feature>
<evidence type="ECO:0000313" key="4">
    <source>
        <dbReference type="Proteomes" id="UP000027665"/>
    </source>
</evidence>
<dbReference type="Pfam" id="PF04023">
    <property type="entry name" value="FeoA"/>
    <property type="match status" value="1"/>
</dbReference>
<name>A0A073INY8_9BACT</name>
<protein>
    <submittedName>
        <fullName evidence="3">Iron transporter FeoA</fullName>
    </submittedName>
</protein>
<dbReference type="Proteomes" id="UP000027665">
    <property type="component" value="Unassembled WGS sequence"/>
</dbReference>
<dbReference type="OrthoDB" id="5984at2"/>
<keyword evidence="1" id="KW-0408">Iron</keyword>
<evidence type="ECO:0000313" key="3">
    <source>
        <dbReference type="EMBL" id="KEJ92048.1"/>
    </source>
</evidence>
<dbReference type="SMART" id="SM00899">
    <property type="entry name" value="FeoA"/>
    <property type="match status" value="1"/>
</dbReference>
<keyword evidence="4" id="KW-1185">Reference proteome</keyword>
<dbReference type="PANTHER" id="PTHR43151">
    <property type="entry name" value="FEOA FAMILY PROTEIN"/>
    <property type="match status" value="1"/>
</dbReference>
<dbReference type="EMBL" id="JMKI01000036">
    <property type="protein sequence ID" value="KEJ92048.1"/>
    <property type="molecule type" value="Genomic_DNA"/>
</dbReference>
<reference evidence="3 4" key="1">
    <citation type="submission" date="2014-04" db="EMBL/GenBank/DDBJ databases">
        <title>Draft Genome Sequence of Synergistes jonesii.</title>
        <authorList>
            <person name="Coil D.A."/>
            <person name="Eisen J.A."/>
            <person name="Holland-Moritz H.E."/>
        </authorList>
    </citation>
    <scope>NUCLEOTIDE SEQUENCE [LARGE SCALE GENOMIC DNA]</scope>
    <source>
        <strain evidence="3 4">78-1</strain>
    </source>
</reference>
<proteinExistence type="predicted"/>
<dbReference type="InterPro" id="IPR053184">
    <property type="entry name" value="FeoA-like"/>
</dbReference>
<evidence type="ECO:0000256" key="1">
    <source>
        <dbReference type="ARBA" id="ARBA00023004"/>
    </source>
</evidence>
<dbReference type="InterPro" id="IPR038157">
    <property type="entry name" value="FeoA_core_dom"/>
</dbReference>
<gene>
    <name evidence="3" type="ORF">EH55_06615</name>
</gene>
<dbReference type="GeneID" id="90983938"/>
<evidence type="ECO:0000259" key="2">
    <source>
        <dbReference type="SMART" id="SM00899"/>
    </source>
</evidence>